<dbReference type="InterPro" id="IPR000792">
    <property type="entry name" value="Tscrpt_reg_LuxR_C"/>
</dbReference>
<dbReference type="CDD" id="cd06170">
    <property type="entry name" value="LuxR_C_like"/>
    <property type="match status" value="1"/>
</dbReference>
<dbReference type="Gene3D" id="1.25.40.10">
    <property type="entry name" value="Tetratricopeptide repeat domain"/>
    <property type="match status" value="2"/>
</dbReference>
<dbReference type="RefSeq" id="WP_307568121.1">
    <property type="nucleotide sequence ID" value="NZ_JAUSQU010000001.1"/>
</dbReference>
<keyword evidence="6" id="KW-1185">Reference proteome</keyword>
<dbReference type="PANTHER" id="PTHR16305:SF35">
    <property type="entry name" value="TRANSCRIPTIONAL ACTIVATOR DOMAIN"/>
    <property type="match status" value="1"/>
</dbReference>
<proteinExistence type="predicted"/>
<organism evidence="5 6">
    <name type="scientific">Streptosporangium lutulentum</name>
    <dbReference type="NCBI Taxonomy" id="1461250"/>
    <lineage>
        <taxon>Bacteria</taxon>
        <taxon>Bacillati</taxon>
        <taxon>Actinomycetota</taxon>
        <taxon>Actinomycetes</taxon>
        <taxon>Streptosporangiales</taxon>
        <taxon>Streptosporangiaceae</taxon>
        <taxon>Streptosporangium</taxon>
    </lineage>
</organism>
<evidence type="ECO:0000256" key="2">
    <source>
        <dbReference type="ARBA" id="ARBA00022840"/>
    </source>
</evidence>
<dbReference type="Pfam" id="PF00196">
    <property type="entry name" value="GerE"/>
    <property type="match status" value="1"/>
</dbReference>
<protein>
    <submittedName>
        <fullName evidence="5">DNA-binding NarL/FixJ family response regulator</fullName>
    </submittedName>
</protein>
<dbReference type="Gene3D" id="1.10.10.10">
    <property type="entry name" value="Winged helix-like DNA-binding domain superfamily/Winged helix DNA-binding domain"/>
    <property type="match status" value="1"/>
</dbReference>
<keyword evidence="5" id="KW-0238">DNA-binding</keyword>
<dbReference type="InterPro" id="IPR011990">
    <property type="entry name" value="TPR-like_helical_dom_sf"/>
</dbReference>
<feature type="domain" description="HTH luxR-type" evidence="4">
    <location>
        <begin position="892"/>
        <end position="958"/>
    </location>
</feature>
<feature type="region of interest" description="Disordered" evidence="3">
    <location>
        <begin position="880"/>
        <end position="899"/>
    </location>
</feature>
<dbReference type="Pfam" id="PF13191">
    <property type="entry name" value="AAA_16"/>
    <property type="match status" value="1"/>
</dbReference>
<dbReference type="EMBL" id="JAUSQU010000001">
    <property type="protein sequence ID" value="MDP9849982.1"/>
    <property type="molecule type" value="Genomic_DNA"/>
</dbReference>
<keyword evidence="2" id="KW-0067">ATP-binding</keyword>
<dbReference type="SUPFAM" id="SSF48452">
    <property type="entry name" value="TPR-like"/>
    <property type="match status" value="1"/>
</dbReference>
<dbReference type="PROSITE" id="PS00622">
    <property type="entry name" value="HTH_LUXR_1"/>
    <property type="match status" value="1"/>
</dbReference>
<dbReference type="PRINTS" id="PR00038">
    <property type="entry name" value="HTHLUXR"/>
</dbReference>
<evidence type="ECO:0000256" key="1">
    <source>
        <dbReference type="ARBA" id="ARBA00022741"/>
    </source>
</evidence>
<evidence type="ECO:0000313" key="6">
    <source>
        <dbReference type="Proteomes" id="UP001225356"/>
    </source>
</evidence>
<dbReference type="SMART" id="SM00421">
    <property type="entry name" value="HTH_LUXR"/>
    <property type="match status" value="1"/>
</dbReference>
<dbReference type="InterPro" id="IPR027417">
    <property type="entry name" value="P-loop_NTPase"/>
</dbReference>
<dbReference type="PROSITE" id="PS50043">
    <property type="entry name" value="HTH_LUXR_2"/>
    <property type="match status" value="1"/>
</dbReference>
<dbReference type="InterPro" id="IPR036388">
    <property type="entry name" value="WH-like_DNA-bd_sf"/>
</dbReference>
<dbReference type="InterPro" id="IPR041664">
    <property type="entry name" value="AAA_16"/>
</dbReference>
<dbReference type="SUPFAM" id="SSF52540">
    <property type="entry name" value="P-loop containing nucleoside triphosphate hydrolases"/>
    <property type="match status" value="1"/>
</dbReference>
<comment type="caution">
    <text evidence="5">The sequence shown here is derived from an EMBL/GenBank/DDBJ whole genome shotgun (WGS) entry which is preliminary data.</text>
</comment>
<sequence>MDVRSLAARAAGLGRTAMSRPGNATDVLPGRGTELARVRKLLAGGDRPAFVVVTGEPGIGKSRLLSAFAASAASDGVPVLSGRATEIESGAPWALVLDALDDAGSHPQLAAHADWLRVRLAARTPSAQDGDQVIGVERHRTHRQTRALLEACALPSGLLLLLDDVHWADAASTELIDYLVRHPPRATVTVLTARTGLLPSVLERSLASSAAQVVRTPLGPLSSDDAESLLPGKRPAYRRRLYEVGRGNPLYLEILGQLPERTVNELCNVPGGEDGGRIGLDSLIARELEMLETTLATVVRAASIAADALDPALVASVAEMPEDDVRVALDGLVARDVLRVTDGHFRFRHPLIRAAAYRMTGPSWRVAAHRRAADHLARRNAPLALRAEHLRHGVRPGDAIGAELLATAAMNSVDIAPTTAARWLRAALWALPDDPQAAERRAALRLELANALRLSGRFNEARTILHELAAGDGVHRYTALERLGATERALGRLPEARALLGSELARTTDHGPGVRSALLVELAAVDILRGDWRSGAEMAAEALRSAGPGSRRGLPVVAIALLALAELYRCRFAKGRTLLEEARRLADAMTDPELRANLGLMPPLAWAEFLVDEHHDALRHVERGLRIARRHGHHDVVPQLYAVRSIVHARLGMAPQALADAEDGEEIARHLDSAEMHAFALAVKSRPLLWRAGPTEALPLVTDLLDRHNLRSVWWRNISDHAMAEVRFLAGDPAGCRDLLATRLSADPEGLGPHAPSVYALRSRAEVACGDLAGGREWYERAVAVAKKGAPRAQLGSVAHARAVITQAHGDHTAAVAAAQCAVDCFTEETLPIDEGLARLLLAELATQLGDPRTAQRQLGKARELFVECGAPWLADRVGREQRRAGARKTRRHEQATGLSGREREIAELATRGLTNRQIAERLFLSPRTVETHLARVFQKLGVSTRTALAYRMAETSG</sequence>
<evidence type="ECO:0000256" key="3">
    <source>
        <dbReference type="SAM" id="MobiDB-lite"/>
    </source>
</evidence>
<dbReference type="Gene3D" id="3.40.50.300">
    <property type="entry name" value="P-loop containing nucleotide triphosphate hydrolases"/>
    <property type="match status" value="1"/>
</dbReference>
<gene>
    <name evidence="5" type="ORF">J2853_009193</name>
</gene>
<dbReference type="Proteomes" id="UP001225356">
    <property type="component" value="Unassembled WGS sequence"/>
</dbReference>
<evidence type="ECO:0000313" key="5">
    <source>
        <dbReference type="EMBL" id="MDP9849982.1"/>
    </source>
</evidence>
<dbReference type="SUPFAM" id="SSF46894">
    <property type="entry name" value="C-terminal effector domain of the bipartite response regulators"/>
    <property type="match status" value="1"/>
</dbReference>
<reference evidence="5 6" key="1">
    <citation type="submission" date="2023-07" db="EMBL/GenBank/DDBJ databases">
        <title>Sequencing the genomes of 1000 actinobacteria strains.</title>
        <authorList>
            <person name="Klenk H.-P."/>
        </authorList>
    </citation>
    <scope>NUCLEOTIDE SEQUENCE [LARGE SCALE GENOMIC DNA]</scope>
    <source>
        <strain evidence="5 6">DSM 46740</strain>
    </source>
</reference>
<dbReference type="PANTHER" id="PTHR16305">
    <property type="entry name" value="TESTICULAR SOLUBLE ADENYLYL CYCLASE"/>
    <property type="match status" value="1"/>
</dbReference>
<evidence type="ECO:0000259" key="4">
    <source>
        <dbReference type="PROSITE" id="PS50043"/>
    </source>
</evidence>
<keyword evidence="1" id="KW-0547">Nucleotide-binding</keyword>
<accession>A0ABT9QT99</accession>
<dbReference type="GO" id="GO:0003677">
    <property type="term" value="F:DNA binding"/>
    <property type="evidence" value="ECO:0007669"/>
    <property type="project" value="UniProtKB-KW"/>
</dbReference>
<dbReference type="InterPro" id="IPR016032">
    <property type="entry name" value="Sig_transdc_resp-reg_C-effctor"/>
</dbReference>
<name>A0ABT9QT99_9ACTN</name>